<dbReference type="RefSeq" id="XP_011392098.1">
    <property type="nucleotide sequence ID" value="XM_011393796.1"/>
</dbReference>
<feature type="region of interest" description="Disordered" evidence="5">
    <location>
        <begin position="275"/>
        <end position="301"/>
    </location>
</feature>
<dbReference type="GO" id="GO:0007034">
    <property type="term" value="P:vacuolar transport"/>
    <property type="evidence" value="ECO:0007669"/>
    <property type="project" value="UniProtKB-ARBA"/>
</dbReference>
<keyword evidence="2" id="KW-0926">Vacuole</keyword>
<accession>Q9P8J4</accession>
<gene>
    <name evidence="8" type="primary">yup1</name>
    <name evidence="9" type="ORF">UMAG_05406</name>
</gene>
<evidence type="ECO:0000313" key="10">
    <source>
        <dbReference type="Proteomes" id="UP000000561"/>
    </source>
</evidence>
<dbReference type="CDD" id="cd06897">
    <property type="entry name" value="PX_SNARE"/>
    <property type="match status" value="1"/>
</dbReference>
<dbReference type="SUPFAM" id="SSF64268">
    <property type="entry name" value="PX domain"/>
    <property type="match status" value="1"/>
</dbReference>
<dbReference type="SMART" id="SM00312">
    <property type="entry name" value="PX"/>
    <property type="match status" value="1"/>
</dbReference>
<dbReference type="FunFam" id="1.20.5.110:FF:000058">
    <property type="entry name" value="VAM7p Vacuolar SNARE protein"/>
    <property type="match status" value="1"/>
</dbReference>
<dbReference type="KEGG" id="uma:UMAG_05406"/>
<dbReference type="VEuPathDB" id="FungiDB:UMAG_05406"/>
<evidence type="ECO:0000256" key="4">
    <source>
        <dbReference type="ARBA" id="ARBA00054927"/>
    </source>
</evidence>
<evidence type="ECO:0000313" key="8">
    <source>
        <dbReference type="EMBL" id="AAF62178.1"/>
    </source>
</evidence>
<feature type="compositionally biased region" description="Low complexity" evidence="5">
    <location>
        <begin position="57"/>
        <end position="66"/>
    </location>
</feature>
<evidence type="ECO:0000256" key="5">
    <source>
        <dbReference type="SAM" id="MobiDB-lite"/>
    </source>
</evidence>
<keyword evidence="10" id="KW-1185">Reference proteome</keyword>
<protein>
    <submittedName>
        <fullName evidence="9">Endosomal t-SNARE</fullName>
    </submittedName>
    <submittedName>
        <fullName evidence="8">Yup1</fullName>
    </submittedName>
</protein>
<dbReference type="EMBL" id="AF247648">
    <property type="protein sequence ID" value="AAF62178.1"/>
    <property type="molecule type" value="Genomic_DNA"/>
</dbReference>
<dbReference type="GeneID" id="23565313"/>
<evidence type="ECO:0000259" key="7">
    <source>
        <dbReference type="PROSITE" id="PS50195"/>
    </source>
</evidence>
<name>Q9P8J4_MYCMD</name>
<evidence type="ECO:0000313" key="9">
    <source>
        <dbReference type="EMBL" id="KIS66414.1"/>
    </source>
</evidence>
<reference evidence="9 10" key="4">
    <citation type="journal article" date="2006" name="Nature">
        <title>Insights from the genome of the biotrophic fungal plant pathogen Ustilago maydis.</title>
        <authorList>
            <person name="Kamper J."/>
            <person name="Kahmann R."/>
            <person name="Bolker M."/>
            <person name="Ma L.J."/>
            <person name="Brefort T."/>
            <person name="Saville B.J."/>
            <person name="Banuett F."/>
            <person name="Kronstad J.W."/>
            <person name="Gold S.E."/>
            <person name="Muller O."/>
            <person name="Perlin M.H."/>
            <person name="Wosten H.A."/>
            <person name="de Vries R."/>
            <person name="Ruiz-Herrera J."/>
            <person name="Reynaga-Pena C.G."/>
            <person name="Snetselaar K."/>
            <person name="McCann M."/>
            <person name="Perez-Martin J."/>
            <person name="Feldbrugge M."/>
            <person name="Basse C.W."/>
            <person name="Steinberg G."/>
            <person name="Ibeas J.I."/>
            <person name="Holloman W."/>
            <person name="Guzman P."/>
            <person name="Farman M."/>
            <person name="Stajich J.E."/>
            <person name="Sentandreu R."/>
            <person name="Gonzalez-Prieto J.M."/>
            <person name="Kennell J.C."/>
            <person name="Molina L."/>
            <person name="Schirawski J."/>
            <person name="Mendoza-Mendoza A."/>
            <person name="Greilinger D."/>
            <person name="Munch K."/>
            <person name="Rossel N."/>
            <person name="Scherer M."/>
            <person name="Vranes M."/>
            <person name="Ladendorf O."/>
            <person name="Vincon V."/>
            <person name="Fuchs U."/>
            <person name="Sandrock B."/>
            <person name="Meng S."/>
            <person name="Ho E.C."/>
            <person name="Cahill M.J."/>
            <person name="Boyce K.J."/>
            <person name="Klose J."/>
            <person name="Klosterman S.J."/>
            <person name="Deelstra H.J."/>
            <person name="Ortiz-Castellanos L."/>
            <person name="Li W."/>
            <person name="Sanchez-Alonso P."/>
            <person name="Schreier P.H."/>
            <person name="Hauser-Hahn I."/>
            <person name="Vaupel M."/>
            <person name="Koopmann E."/>
            <person name="Friedrich G."/>
            <person name="Voss H."/>
            <person name="Schluter T."/>
            <person name="Margolis J."/>
            <person name="Platt D."/>
            <person name="Swimmer C."/>
            <person name="Gnirke A."/>
            <person name="Chen F."/>
            <person name="Vysotskaia V."/>
            <person name="Mannhaupt G."/>
            <person name="Guldener U."/>
            <person name="Munsterkotter M."/>
            <person name="Haase D."/>
            <person name="Oesterheld M."/>
            <person name="Mewes H.W."/>
            <person name="Mauceli E.W."/>
            <person name="DeCaprio D."/>
            <person name="Wade C.M."/>
            <person name="Butler J."/>
            <person name="Young S."/>
            <person name="Jaffe D.B."/>
            <person name="Calvo S."/>
            <person name="Nusbaum C."/>
            <person name="Galagan J."/>
            <person name="Birren B.W."/>
        </authorList>
    </citation>
    <scope>NUCLEOTIDE SEQUENCE [LARGE SCALE GENOMIC DNA]</scope>
    <source>
        <strain evidence="9">521</strain>
        <strain evidence="10">DSM 14603 / FGSC 9021 / UM521</strain>
    </source>
</reference>
<dbReference type="Pfam" id="PF00787">
    <property type="entry name" value="PX"/>
    <property type="match status" value="1"/>
</dbReference>
<dbReference type="InterPro" id="IPR036871">
    <property type="entry name" value="PX_dom_sf"/>
</dbReference>
<dbReference type="STRING" id="237631.A0A0D1DPP6"/>
<dbReference type="GO" id="GO:0016192">
    <property type="term" value="P:vesicle-mediated transport"/>
    <property type="evidence" value="ECO:0007669"/>
    <property type="project" value="UniProtKB-ARBA"/>
</dbReference>
<sequence>MAQTQPLQGISIPRYESRSSTASTYTAYAIVVQLPVRSWTVYRRYSEFVRLHKNLSASANASSSTGEPGGAGRPPPQPLPPRERAREWKKTFSGFLSFASGTEQDGGMHQEMWLKERMSALEAYLKAIVMHEDGAWRESEAFKQFIEWPTSVKMVTANPVSRSSPRKPTIPASRTTPPSMPGALSPATRALGSATSAANAPRPPAVETDATRPLNNAQLFQSQTDAMDQQDEQLLNLAAVLRRQRQMGEAINQELGEQTELLGQLDSEVEATQANLSKADQKMDRFDGGRAKSKAGIGRKF</sequence>
<evidence type="ECO:0000256" key="2">
    <source>
        <dbReference type="ARBA" id="ARBA00022554"/>
    </source>
</evidence>
<dbReference type="InterPro" id="IPR001683">
    <property type="entry name" value="PX_dom"/>
</dbReference>
<reference evidence="8" key="1">
    <citation type="journal article" date="2000" name="EMBO J.">
        <title>A putative endosomal t-SNARE links exo- and endocytosis in the phytopathogenic fungus Ustilago maydis.</title>
        <authorList>
            <person name="Wedlich-Soldner R."/>
            <person name="Bolker M."/>
            <person name="Kahmann R."/>
            <person name="Steinberg G."/>
        </authorList>
    </citation>
    <scope>NUCLEOTIDE SEQUENCE</scope>
</reference>
<feature type="compositionally biased region" description="Basic and acidic residues" evidence="5">
    <location>
        <begin position="279"/>
        <end position="290"/>
    </location>
</feature>
<organism evidence="8">
    <name type="scientific">Mycosarcoma maydis</name>
    <name type="common">Corn smut fungus</name>
    <name type="synonym">Ustilago maydis</name>
    <dbReference type="NCBI Taxonomy" id="5270"/>
    <lineage>
        <taxon>Eukaryota</taxon>
        <taxon>Fungi</taxon>
        <taxon>Dikarya</taxon>
        <taxon>Basidiomycota</taxon>
        <taxon>Ustilaginomycotina</taxon>
        <taxon>Ustilaginomycetes</taxon>
        <taxon>Ustilaginales</taxon>
        <taxon>Ustilaginaceae</taxon>
        <taxon>Mycosarcoma</taxon>
    </lineage>
</organism>
<dbReference type="eggNOG" id="ENOG502RXJQ">
    <property type="taxonomic scope" value="Eukaryota"/>
</dbReference>
<dbReference type="Gene3D" id="1.20.5.110">
    <property type="match status" value="1"/>
</dbReference>
<dbReference type="PROSITE" id="PS50195">
    <property type="entry name" value="PX"/>
    <property type="match status" value="1"/>
</dbReference>
<dbReference type="Gene3D" id="3.30.1520.10">
    <property type="entry name" value="Phox-like domain"/>
    <property type="match status" value="1"/>
</dbReference>
<feature type="domain" description="T-SNARE coiled-coil homology" evidence="6">
    <location>
        <begin position="224"/>
        <end position="286"/>
    </location>
</feature>
<accession>Q4P3A7</accession>
<reference evidence="9" key="3">
    <citation type="submission" date="2003-07" db="EMBL/GenBank/DDBJ databases">
        <authorList>
            <person name="Birren B."/>
            <person name="Nusbaum C."/>
            <person name="Abebe A."/>
            <person name="Abouelleil A."/>
            <person name="Adekoya E."/>
            <person name="Ait-zahra M."/>
            <person name="Allen N."/>
            <person name="Allen T."/>
            <person name="An P."/>
            <person name="Anderson M."/>
            <person name="Anderson S."/>
            <person name="Arachchi H."/>
            <person name="Armbruster J."/>
            <person name="Bachantsang P."/>
            <person name="Baldwin J."/>
            <person name="Barry A."/>
            <person name="Bayul T."/>
            <person name="Blitshsteyn B."/>
            <person name="Bloom T."/>
            <person name="Blye J."/>
            <person name="Boguslavskiy L."/>
            <person name="Borowsky M."/>
            <person name="Boukhgalter B."/>
            <person name="Brunache A."/>
            <person name="Butler J."/>
            <person name="Calixte N."/>
            <person name="Calvo S."/>
            <person name="Camarata J."/>
            <person name="Campo K."/>
            <person name="Chang J."/>
            <person name="Cheshatsang Y."/>
            <person name="Citroen M."/>
            <person name="Collymore A."/>
            <person name="Considine T."/>
            <person name="Cook A."/>
            <person name="Cooke P."/>
            <person name="Corum B."/>
            <person name="Cuomo C."/>
            <person name="David R."/>
            <person name="Dawoe T."/>
            <person name="Degray S."/>
            <person name="Dodge S."/>
            <person name="Dooley K."/>
            <person name="Dorje P."/>
            <person name="Dorjee K."/>
            <person name="Dorris L."/>
            <person name="Duffey N."/>
            <person name="Dupes A."/>
            <person name="Elkins T."/>
            <person name="Engels R."/>
            <person name="Erickson J."/>
            <person name="Farina A."/>
            <person name="Faro S."/>
            <person name="Ferreira P."/>
            <person name="Fischer H."/>
            <person name="Fitzgerald M."/>
            <person name="Foley K."/>
            <person name="Gage D."/>
            <person name="Galagan J."/>
            <person name="Gearin G."/>
            <person name="Gnerre S."/>
            <person name="Gnirke A."/>
            <person name="Goyette A."/>
            <person name="Graham J."/>
            <person name="Grandbois E."/>
            <person name="Gyaltsen K."/>
            <person name="Hafez N."/>
            <person name="Hagopian D."/>
            <person name="Hagos B."/>
            <person name="Hall J."/>
            <person name="Hatcher B."/>
            <person name="Heller A."/>
            <person name="Higgins H."/>
            <person name="Honan T."/>
            <person name="Horn A."/>
            <person name="Houde N."/>
            <person name="Hughes L."/>
            <person name="Hulme W."/>
            <person name="Husby E."/>
            <person name="Iliev I."/>
            <person name="Jaffe D."/>
            <person name="Jones C."/>
            <person name="Kamal M."/>
            <person name="Kamat A."/>
            <person name="Kamvysselis M."/>
            <person name="Karlsson E."/>
            <person name="Kells C."/>
            <person name="Kieu A."/>
            <person name="Kisner P."/>
            <person name="Kodira C."/>
            <person name="Kulbokas E."/>
            <person name="Labutti K."/>
            <person name="Lama D."/>
            <person name="Landers T."/>
            <person name="Leger J."/>
            <person name="Levine S."/>
            <person name="Lewis D."/>
            <person name="Lewis T."/>
            <person name="Lindblad-toh K."/>
            <person name="Liu X."/>
            <person name="Lokyitsang T."/>
            <person name="Lokyitsang Y."/>
            <person name="Lucien O."/>
            <person name="Lui A."/>
            <person name="Ma L.J."/>
            <person name="Mabbitt R."/>
            <person name="Macdonald J."/>
            <person name="Maclean C."/>
            <person name="Major J."/>
            <person name="Manning J."/>
            <person name="Marabella R."/>
            <person name="Maru K."/>
            <person name="Matthews C."/>
            <person name="Mauceli E."/>
            <person name="Mccarthy M."/>
            <person name="Mcdonough S."/>
            <person name="Mcghee T."/>
            <person name="Meldrim J."/>
            <person name="Meneus L."/>
            <person name="Mesirov J."/>
            <person name="Mihalev A."/>
            <person name="Mihova T."/>
            <person name="Mikkelsen T."/>
            <person name="Mlenga V."/>
            <person name="Moru K."/>
            <person name="Mozes J."/>
            <person name="Mulrain L."/>
            <person name="Munson G."/>
            <person name="Naylor J."/>
            <person name="Newes C."/>
            <person name="Nguyen C."/>
            <person name="Nguyen N."/>
            <person name="Nguyen T."/>
            <person name="Nicol R."/>
            <person name="Nielsen C."/>
            <person name="Nizzari M."/>
            <person name="Norbu C."/>
            <person name="Norbu N."/>
            <person name="O'donnell P."/>
            <person name="Okoawo O."/>
            <person name="O'leary S."/>
            <person name="Omotosho B."/>
            <person name="O'neill K."/>
            <person name="Osman S."/>
            <person name="Parker S."/>
            <person name="Perrin D."/>
            <person name="Phunkhang P."/>
            <person name="Piqani B."/>
            <person name="Purcell S."/>
            <person name="Rachupka T."/>
            <person name="Ramasamy U."/>
            <person name="Rameau R."/>
            <person name="Ray V."/>
            <person name="Raymond C."/>
            <person name="Retta R."/>
            <person name="Richardson S."/>
            <person name="Rise C."/>
            <person name="Rodriguez J."/>
            <person name="Rogers J."/>
            <person name="Rogov P."/>
            <person name="Rutman M."/>
            <person name="Schupbach R."/>
            <person name="Seaman C."/>
            <person name="Settipalli S."/>
            <person name="Sharpe T."/>
            <person name="Sheridan J."/>
            <person name="Sherpa N."/>
            <person name="Shi J."/>
            <person name="Smirnov S."/>
            <person name="Smith C."/>
            <person name="Sougnez C."/>
            <person name="Spencer B."/>
            <person name="Stalker J."/>
            <person name="Stange-thomann N."/>
            <person name="Stavropoulos S."/>
            <person name="Stetson K."/>
            <person name="Stone C."/>
            <person name="Stone S."/>
            <person name="Stubbs M."/>
            <person name="Talamas J."/>
            <person name="Tchuinga P."/>
            <person name="Tenzing P."/>
            <person name="Tesfaye S."/>
            <person name="Theodore J."/>
            <person name="Thoulutsang Y."/>
            <person name="Topham K."/>
            <person name="Towey S."/>
            <person name="Tsamla T."/>
            <person name="Tsomo N."/>
            <person name="Vallee D."/>
            <person name="Vassiliev H."/>
            <person name="Venkataraman V."/>
            <person name="Vinson J."/>
            <person name="Vo A."/>
            <person name="Wade C."/>
            <person name="Wang S."/>
            <person name="Wangchuk T."/>
            <person name="Wangdi T."/>
            <person name="Whittaker C."/>
            <person name="Wilkinson J."/>
            <person name="Wu Y."/>
            <person name="Wyman D."/>
            <person name="Yadav S."/>
            <person name="Yang S."/>
            <person name="Yang X."/>
            <person name="Yeager S."/>
            <person name="Yee E."/>
            <person name="Young G."/>
            <person name="Zainoun J."/>
            <person name="Zembeck L."/>
            <person name="Zimmer A."/>
            <person name="Zody M."/>
            <person name="Lander E."/>
        </authorList>
    </citation>
    <scope>NUCLEOTIDE SEQUENCE</scope>
    <source>
        <strain evidence="9">521</strain>
    </source>
</reference>
<proteinExistence type="predicted"/>
<feature type="region of interest" description="Disordered" evidence="5">
    <location>
        <begin position="57"/>
        <end position="83"/>
    </location>
</feature>
<evidence type="ECO:0000259" key="6">
    <source>
        <dbReference type="PROSITE" id="PS50192"/>
    </source>
</evidence>
<dbReference type="EMBL" id="CM003158">
    <property type="protein sequence ID" value="KIS66414.1"/>
    <property type="molecule type" value="Genomic_DNA"/>
</dbReference>
<dbReference type="GO" id="GO:0097576">
    <property type="term" value="P:vacuole fusion"/>
    <property type="evidence" value="ECO:0007669"/>
    <property type="project" value="UniProtKB-ARBA"/>
</dbReference>
<dbReference type="OMA" id="IEWPMSI"/>
<reference evidence="8" key="2">
    <citation type="submission" date="2000-03" db="EMBL/GenBank/DDBJ databases">
        <authorList>
            <person name="Wedlich Soeldner R."/>
            <person name="Boelker M."/>
            <person name="Kahmann R."/>
            <person name="Steinberg G."/>
        </authorList>
    </citation>
    <scope>NUCLEOTIDE SEQUENCE</scope>
</reference>
<dbReference type="CDD" id="cd15858">
    <property type="entry name" value="SNARE_VAM7"/>
    <property type="match status" value="1"/>
</dbReference>
<comment type="subcellular location">
    <subcellularLocation>
        <location evidence="1">Vacuole</location>
    </subcellularLocation>
</comment>
<dbReference type="Proteomes" id="UP000000561">
    <property type="component" value="Chromosome 19"/>
</dbReference>
<dbReference type="OrthoDB" id="428895at2759"/>
<feature type="region of interest" description="Disordered" evidence="5">
    <location>
        <begin position="157"/>
        <end position="212"/>
    </location>
</feature>
<feature type="domain" description="PX" evidence="7">
    <location>
        <begin position="6"/>
        <end position="152"/>
    </location>
</feature>
<dbReference type="PROSITE" id="PS50192">
    <property type="entry name" value="T_SNARE"/>
    <property type="match status" value="1"/>
</dbReference>
<dbReference type="GO" id="GO:0035091">
    <property type="term" value="F:phosphatidylinositol binding"/>
    <property type="evidence" value="ECO:0007669"/>
    <property type="project" value="InterPro"/>
</dbReference>
<reference evidence="10" key="6">
    <citation type="submission" date="2014-09" db="EMBL/GenBank/DDBJ databases">
        <authorList>
            <person name="Gueldener U."/>
            <person name="Muensterkoetter M."/>
            <person name="Walter M.C."/>
            <person name="Mannhaupt G."/>
            <person name="Kahmann R."/>
        </authorList>
    </citation>
    <scope>GENOME REANNOTATION</scope>
    <source>
        <strain evidence="10">DSM 14603 / FGSC 9021 / UM521</strain>
    </source>
</reference>
<evidence type="ECO:0000256" key="3">
    <source>
        <dbReference type="ARBA" id="ARBA00023054"/>
    </source>
</evidence>
<dbReference type="SMART" id="SM00397">
    <property type="entry name" value="t_SNARE"/>
    <property type="match status" value="1"/>
</dbReference>
<reference evidence="9" key="5">
    <citation type="submission" date="2014-09" db="EMBL/GenBank/DDBJ databases">
        <authorList>
            <person name="Guldener U."/>
            <person name="Munsterkotter M."/>
            <person name="Walter M.C."/>
            <person name="Mannhaupt G."/>
            <person name="Kahmann R."/>
        </authorList>
    </citation>
    <scope>NUCLEOTIDE SEQUENCE</scope>
    <source>
        <strain evidence="9">521</strain>
    </source>
</reference>
<dbReference type="SUPFAM" id="SSF58038">
    <property type="entry name" value="SNARE fusion complex"/>
    <property type="match status" value="1"/>
</dbReference>
<evidence type="ECO:0000256" key="1">
    <source>
        <dbReference type="ARBA" id="ARBA00004116"/>
    </source>
</evidence>
<keyword evidence="3" id="KW-0175">Coiled coil</keyword>
<comment type="function">
    <text evidence="4">Essential for proper morphogenesis of the vacuole. May exist as structural reinforcement on the surface of the vacuolar membrane and be required for maintenance against rupture by osmotic pressure.</text>
</comment>
<dbReference type="InterPro" id="IPR000727">
    <property type="entry name" value="T_SNARE_dom"/>
</dbReference>
<feature type="compositionally biased region" description="Basic residues" evidence="5">
    <location>
        <begin position="291"/>
        <end position="301"/>
    </location>
</feature>
<accession>A0A0D1DPP6</accession>
<dbReference type="GO" id="GO:0000329">
    <property type="term" value="C:fungal-type vacuole membrane"/>
    <property type="evidence" value="ECO:0007669"/>
    <property type="project" value="UniProtKB-ARBA"/>
</dbReference>
<dbReference type="AlphaFoldDB" id="Q9P8J4"/>